<evidence type="ECO:0000256" key="1">
    <source>
        <dbReference type="SAM" id="MobiDB-lite"/>
    </source>
</evidence>
<evidence type="ECO:0000313" key="4">
    <source>
        <dbReference type="Proteomes" id="UP000291088"/>
    </source>
</evidence>
<evidence type="ECO:0000313" key="3">
    <source>
        <dbReference type="EMBL" id="RYC15318.1"/>
    </source>
</evidence>
<dbReference type="InterPro" id="IPR025430">
    <property type="entry name" value="DUF4167"/>
</dbReference>
<reference evidence="3 4" key="1">
    <citation type="submission" date="2019-01" db="EMBL/GenBank/DDBJ databases">
        <authorList>
            <person name="Deng T."/>
        </authorList>
    </citation>
    <scope>NUCLEOTIDE SEQUENCE [LARGE SCALE GENOMIC DNA]</scope>
    <source>
        <strain evidence="3 4">F8825</strain>
    </source>
</reference>
<dbReference type="Pfam" id="PF13763">
    <property type="entry name" value="DUF4167"/>
    <property type="match status" value="1"/>
</dbReference>
<dbReference type="OrthoDB" id="9816310at2"/>
<organism evidence="3 4">
    <name type="scientific">Ciceribacter ferrooxidans</name>
    <dbReference type="NCBI Taxonomy" id="2509717"/>
    <lineage>
        <taxon>Bacteria</taxon>
        <taxon>Pseudomonadati</taxon>
        <taxon>Pseudomonadota</taxon>
        <taxon>Alphaproteobacteria</taxon>
        <taxon>Hyphomicrobiales</taxon>
        <taxon>Rhizobiaceae</taxon>
        <taxon>Ciceribacter</taxon>
    </lineage>
</organism>
<sequence>MSKRQTRGPRQKSPSNNRARGGSRGGARGPANSPKAAMDRYEHYLALAQETARSGDRIEAENYYQHAEHYYRSAAAIAAAAAEKTPHA</sequence>
<proteinExistence type="predicted"/>
<dbReference type="AlphaFoldDB" id="A0A4V1RR69"/>
<dbReference type="EMBL" id="SDVB01000196">
    <property type="protein sequence ID" value="RYC15318.1"/>
    <property type="molecule type" value="Genomic_DNA"/>
</dbReference>
<feature type="compositionally biased region" description="Basic residues" evidence="1">
    <location>
        <begin position="1"/>
        <end position="10"/>
    </location>
</feature>
<dbReference type="RefSeq" id="WP_129331847.1">
    <property type="nucleotide sequence ID" value="NZ_SDVB01000196.1"/>
</dbReference>
<accession>A0A4V1RR69</accession>
<dbReference type="Proteomes" id="UP000291088">
    <property type="component" value="Unassembled WGS sequence"/>
</dbReference>
<evidence type="ECO:0000259" key="2">
    <source>
        <dbReference type="Pfam" id="PF13763"/>
    </source>
</evidence>
<gene>
    <name evidence="3" type="ORF">EUU22_09805</name>
</gene>
<name>A0A4V1RR69_9HYPH</name>
<keyword evidence="4" id="KW-1185">Reference proteome</keyword>
<feature type="region of interest" description="Disordered" evidence="1">
    <location>
        <begin position="1"/>
        <end position="40"/>
    </location>
</feature>
<protein>
    <submittedName>
        <fullName evidence="3">DUF4167 domain-containing protein</fullName>
    </submittedName>
</protein>
<comment type="caution">
    <text evidence="3">The sequence shown here is derived from an EMBL/GenBank/DDBJ whole genome shotgun (WGS) entry which is preliminary data.</text>
</comment>
<feature type="domain" description="DUF4167" evidence="2">
    <location>
        <begin position="12"/>
        <end position="77"/>
    </location>
</feature>